<dbReference type="InterPro" id="IPR005625">
    <property type="entry name" value="PepSY-ass_TM"/>
</dbReference>
<dbReference type="RefSeq" id="WP_015912678.1">
    <property type="nucleotide sequence ID" value="NC_011992.1"/>
</dbReference>
<keyword evidence="1" id="KW-0812">Transmembrane</keyword>
<accession>A0A9J9UAH9</accession>
<organism evidence="2 3">
    <name type="scientific">Acidovorax ebreus (strain TPSY)</name>
    <name type="common">Diaphorobacter sp. (strain TPSY)</name>
    <dbReference type="NCBI Taxonomy" id="535289"/>
    <lineage>
        <taxon>Bacteria</taxon>
        <taxon>Pseudomonadati</taxon>
        <taxon>Pseudomonadota</taxon>
        <taxon>Betaproteobacteria</taxon>
        <taxon>Burkholderiales</taxon>
        <taxon>Comamonadaceae</taxon>
        <taxon>Diaphorobacter</taxon>
    </lineage>
</organism>
<sequence>MSPPADASRAPAREGFRQAMAWLHTWAGLLLGWLLFAIFVTGTLSYFKPEFNHWMRPELQALPPARADDAAAVAERALAALRQHAPQATQWIMRLPDERQPEVSLLWHAWPRERFQTLLVHPATGDILTPRATAGGDFFYRFHFELRTAHQGRWVQQGRWIVGVATLLMFVALLTGVVTHRRIFKDFFTFRPAKGGQRAWLDAHNVSGVLALPFYLVITFSGLMIFHSLYLPAGIAAVYPGARGTDTASYFAELQGDAPRSAGTAQAGPPAPLPPLAVAAAMQQAQTHWQGGRVQRLRAQRDPGGDVRLEVTRHDGDRLQYGPERLWFDGASGQLLHEAAPAGAARQTYGVLYGLHLARFAGPGLRWALFGFGVLGSLMIATGLVLWTVKRQAQARRPHAGQPQRLPFGERLVSTLNLAALAGLPLALAVYLAANRLLPLHWAARADAELACFFSAWALALLLAAVSPGRRGWCALLALAGSLWVLLPLLNAATTHAHLGVSLPARDWVLAGMDLAFLATGALLLALAYRLRPLRAPASARPPAAVPAHLTAARGHRVGA</sequence>
<keyword evidence="1" id="KW-0472">Membrane</keyword>
<feature type="transmembrane region" description="Helical" evidence="1">
    <location>
        <begin position="446"/>
        <end position="466"/>
    </location>
</feature>
<dbReference type="PANTHER" id="PTHR34219">
    <property type="entry name" value="IRON-REGULATED INNER MEMBRANE PROTEIN-RELATED"/>
    <property type="match status" value="1"/>
</dbReference>
<dbReference type="AlphaFoldDB" id="A0A9J9UAH9"/>
<feature type="transmembrane region" description="Helical" evidence="1">
    <location>
        <begin position="508"/>
        <end position="529"/>
    </location>
</feature>
<proteinExistence type="predicted"/>
<name>A0A9J9UAH9_ACIET</name>
<keyword evidence="3" id="KW-1185">Reference proteome</keyword>
<evidence type="ECO:0000313" key="2">
    <source>
        <dbReference type="EMBL" id="ACM32427.1"/>
    </source>
</evidence>
<reference evidence="2 3" key="1">
    <citation type="journal article" date="2010" name="J. Bacteriol.">
        <title>Completed genome sequence of the anaerobic iron-oxidizing bacterium Acidovorax ebreus strain TPSY.</title>
        <authorList>
            <person name="Byrne-Bailey K.G."/>
            <person name="Weber K.A."/>
            <person name="Chair A.H."/>
            <person name="Bose S."/>
            <person name="Knox T."/>
            <person name="Spanbauer T.L."/>
            <person name="Chertkov O."/>
            <person name="Coates J.D."/>
        </authorList>
    </citation>
    <scope>NUCLEOTIDE SEQUENCE [LARGE SCALE GENOMIC DNA]</scope>
    <source>
        <strain evidence="2 3">TPSY</strain>
    </source>
</reference>
<dbReference type="Pfam" id="PF03929">
    <property type="entry name" value="PepSY_TM"/>
    <property type="match status" value="1"/>
</dbReference>
<feature type="transmembrane region" description="Helical" evidence="1">
    <location>
        <begin position="367"/>
        <end position="389"/>
    </location>
</feature>
<gene>
    <name evidence="2" type="ordered locus">Dtpsy_0949</name>
</gene>
<protein>
    <submittedName>
        <fullName evidence="2">PepSY-associated TM helix domain protein</fullName>
    </submittedName>
</protein>
<keyword evidence="1" id="KW-1133">Transmembrane helix</keyword>
<dbReference type="KEGG" id="dia:Dtpsy_0949"/>
<feature type="transmembrane region" description="Helical" evidence="1">
    <location>
        <begin position="160"/>
        <end position="178"/>
    </location>
</feature>
<feature type="transmembrane region" description="Helical" evidence="1">
    <location>
        <begin position="473"/>
        <end position="493"/>
    </location>
</feature>
<dbReference type="EMBL" id="CP001392">
    <property type="protein sequence ID" value="ACM32427.1"/>
    <property type="molecule type" value="Genomic_DNA"/>
</dbReference>
<evidence type="ECO:0000256" key="1">
    <source>
        <dbReference type="SAM" id="Phobius"/>
    </source>
</evidence>
<dbReference type="PANTHER" id="PTHR34219:SF4">
    <property type="entry name" value="PEPSY DOMAIN-CONTAINING PROTEIN"/>
    <property type="match status" value="1"/>
</dbReference>
<dbReference type="Proteomes" id="UP000000450">
    <property type="component" value="Chromosome"/>
</dbReference>
<feature type="transmembrane region" description="Helical" evidence="1">
    <location>
        <begin position="199"/>
        <end position="226"/>
    </location>
</feature>
<evidence type="ECO:0000313" key="3">
    <source>
        <dbReference type="Proteomes" id="UP000000450"/>
    </source>
</evidence>
<feature type="transmembrane region" description="Helical" evidence="1">
    <location>
        <begin position="21"/>
        <end position="47"/>
    </location>
</feature>
<feature type="transmembrane region" description="Helical" evidence="1">
    <location>
        <begin position="412"/>
        <end position="434"/>
    </location>
</feature>